<feature type="signal peptide" evidence="1">
    <location>
        <begin position="1"/>
        <end position="15"/>
    </location>
</feature>
<protein>
    <submittedName>
        <fullName evidence="2">Uncharacterized protein</fullName>
    </submittedName>
</protein>
<name>A0A8C5A7Y2_GADMO</name>
<organism evidence="2 3">
    <name type="scientific">Gadus morhua</name>
    <name type="common">Atlantic cod</name>
    <dbReference type="NCBI Taxonomy" id="8049"/>
    <lineage>
        <taxon>Eukaryota</taxon>
        <taxon>Metazoa</taxon>
        <taxon>Chordata</taxon>
        <taxon>Craniata</taxon>
        <taxon>Vertebrata</taxon>
        <taxon>Euteleostomi</taxon>
        <taxon>Actinopterygii</taxon>
        <taxon>Neopterygii</taxon>
        <taxon>Teleostei</taxon>
        <taxon>Neoteleostei</taxon>
        <taxon>Acanthomorphata</taxon>
        <taxon>Zeiogadaria</taxon>
        <taxon>Gadariae</taxon>
        <taxon>Gadiformes</taxon>
        <taxon>Gadoidei</taxon>
        <taxon>Gadidae</taxon>
        <taxon>Gadus</taxon>
    </lineage>
</organism>
<dbReference type="Ensembl" id="ENSGMOT00000062736.1">
    <property type="protein sequence ID" value="ENSGMOP00000026978.1"/>
    <property type="gene ID" value="ENSGMOG00000026595.1"/>
</dbReference>
<evidence type="ECO:0000313" key="2">
    <source>
        <dbReference type="Ensembl" id="ENSGMOP00000026978.1"/>
    </source>
</evidence>
<reference evidence="2" key="2">
    <citation type="submission" date="2025-09" db="UniProtKB">
        <authorList>
            <consortium name="Ensembl"/>
        </authorList>
    </citation>
    <scope>IDENTIFICATION</scope>
</reference>
<dbReference type="Proteomes" id="UP000694546">
    <property type="component" value="Chromosome 7"/>
</dbReference>
<feature type="chain" id="PRO_5034057316" evidence="1">
    <location>
        <begin position="16"/>
        <end position="156"/>
    </location>
</feature>
<evidence type="ECO:0000256" key="1">
    <source>
        <dbReference type="SAM" id="SignalP"/>
    </source>
</evidence>
<proteinExistence type="predicted"/>
<dbReference type="AlphaFoldDB" id="A0A8C5A7Y2"/>
<sequence length="156" mass="17039">MFLLATVLLFGLASAQKVTDMTSCSTDTNQLRIDCKYEPAEEGTVCKYTQGDRELGATNVPKDAANKNRDTVSLVDKNNCQLILNNLPDGKNNFTCSIEQKETASMSTMVEKSELAGKRKTEIGGFIALMQSSVQGCLLSVFSARLITWLKKTQSA</sequence>
<accession>A0A8C5A7Y2</accession>
<reference evidence="2" key="1">
    <citation type="submission" date="2025-08" db="UniProtKB">
        <authorList>
            <consortium name="Ensembl"/>
        </authorList>
    </citation>
    <scope>IDENTIFICATION</scope>
</reference>
<evidence type="ECO:0000313" key="3">
    <source>
        <dbReference type="Proteomes" id="UP000694546"/>
    </source>
</evidence>
<keyword evidence="1" id="KW-0732">Signal</keyword>
<keyword evidence="3" id="KW-1185">Reference proteome</keyword>
<dbReference type="GeneTree" id="ENSGT00940000171965"/>